<protein>
    <recommendedName>
        <fullName evidence="1">AB hydrolase-1 domain-containing protein</fullName>
    </recommendedName>
</protein>
<feature type="non-terminal residue" evidence="2">
    <location>
        <position position="1"/>
    </location>
</feature>
<dbReference type="InterPro" id="IPR029058">
    <property type="entry name" value="AB_hydrolase_fold"/>
</dbReference>
<dbReference type="InterPro" id="IPR000073">
    <property type="entry name" value="AB_hydrolase_1"/>
</dbReference>
<dbReference type="AlphaFoldDB" id="A0A9P5PWN5"/>
<dbReference type="Pfam" id="PF00561">
    <property type="entry name" value="Abhydrolase_1"/>
    <property type="match status" value="1"/>
</dbReference>
<dbReference type="GO" id="GO:0016020">
    <property type="term" value="C:membrane"/>
    <property type="evidence" value="ECO:0007669"/>
    <property type="project" value="TreeGrafter"/>
</dbReference>
<dbReference type="PANTHER" id="PTHR43798">
    <property type="entry name" value="MONOACYLGLYCEROL LIPASE"/>
    <property type="match status" value="1"/>
</dbReference>
<proteinExistence type="predicted"/>
<dbReference type="Proteomes" id="UP000772434">
    <property type="component" value="Unassembled WGS sequence"/>
</dbReference>
<reference evidence="2" key="1">
    <citation type="submission" date="2020-11" db="EMBL/GenBank/DDBJ databases">
        <authorList>
            <consortium name="DOE Joint Genome Institute"/>
            <person name="Ahrendt S."/>
            <person name="Riley R."/>
            <person name="Andreopoulos W."/>
            <person name="Labutti K."/>
            <person name="Pangilinan J."/>
            <person name="Ruiz-Duenas F.J."/>
            <person name="Barrasa J.M."/>
            <person name="Sanchez-Garcia M."/>
            <person name="Camarero S."/>
            <person name="Miyauchi S."/>
            <person name="Serrano A."/>
            <person name="Linde D."/>
            <person name="Babiker R."/>
            <person name="Drula E."/>
            <person name="Ayuso-Fernandez I."/>
            <person name="Pacheco R."/>
            <person name="Padilla G."/>
            <person name="Ferreira P."/>
            <person name="Barriuso J."/>
            <person name="Kellner H."/>
            <person name="Castanera R."/>
            <person name="Alfaro M."/>
            <person name="Ramirez L."/>
            <person name="Pisabarro A.G."/>
            <person name="Kuo A."/>
            <person name="Tritt A."/>
            <person name="Lipzen A."/>
            <person name="He G."/>
            <person name="Yan M."/>
            <person name="Ng V."/>
            <person name="Cullen D."/>
            <person name="Martin F."/>
            <person name="Rosso M.-N."/>
            <person name="Henrissat B."/>
            <person name="Hibbett D."/>
            <person name="Martinez A.T."/>
            <person name="Grigoriev I.V."/>
        </authorList>
    </citation>
    <scope>NUCLEOTIDE SEQUENCE</scope>
    <source>
        <strain evidence="2">AH 40177</strain>
    </source>
</reference>
<keyword evidence="3" id="KW-1185">Reference proteome</keyword>
<organism evidence="2 3">
    <name type="scientific">Rhodocollybia butyracea</name>
    <dbReference type="NCBI Taxonomy" id="206335"/>
    <lineage>
        <taxon>Eukaryota</taxon>
        <taxon>Fungi</taxon>
        <taxon>Dikarya</taxon>
        <taxon>Basidiomycota</taxon>
        <taxon>Agaricomycotina</taxon>
        <taxon>Agaricomycetes</taxon>
        <taxon>Agaricomycetidae</taxon>
        <taxon>Agaricales</taxon>
        <taxon>Marasmiineae</taxon>
        <taxon>Omphalotaceae</taxon>
        <taxon>Rhodocollybia</taxon>
    </lineage>
</organism>
<sequence>LVLLHGFPSSSKDWRKEEKGFGLIVPDMLAYGGTSKPLDSPSIVARDIIDILDHEKVQKAIFIGHDW</sequence>
<dbReference type="GO" id="GO:0046464">
    <property type="term" value="P:acylglycerol catabolic process"/>
    <property type="evidence" value="ECO:0007669"/>
    <property type="project" value="TreeGrafter"/>
</dbReference>
<comment type="caution">
    <text evidence="2">The sequence shown here is derived from an EMBL/GenBank/DDBJ whole genome shotgun (WGS) entry which is preliminary data.</text>
</comment>
<dbReference type="InterPro" id="IPR050266">
    <property type="entry name" value="AB_hydrolase_sf"/>
</dbReference>
<gene>
    <name evidence="2" type="ORF">BDP27DRAFT_1222502</name>
</gene>
<dbReference type="EMBL" id="JADNRY010000050">
    <property type="protein sequence ID" value="KAF9069430.1"/>
    <property type="molecule type" value="Genomic_DNA"/>
</dbReference>
<feature type="domain" description="AB hydrolase-1" evidence="1">
    <location>
        <begin position="1"/>
        <end position="67"/>
    </location>
</feature>
<evidence type="ECO:0000313" key="2">
    <source>
        <dbReference type="EMBL" id="KAF9069430.1"/>
    </source>
</evidence>
<accession>A0A9P5PWN5</accession>
<dbReference type="PANTHER" id="PTHR43798:SF33">
    <property type="entry name" value="HYDROLASE, PUTATIVE (AFU_ORTHOLOGUE AFUA_2G14860)-RELATED"/>
    <property type="match status" value="1"/>
</dbReference>
<name>A0A9P5PWN5_9AGAR</name>
<evidence type="ECO:0000259" key="1">
    <source>
        <dbReference type="Pfam" id="PF00561"/>
    </source>
</evidence>
<dbReference type="GO" id="GO:0047372">
    <property type="term" value="F:monoacylglycerol lipase activity"/>
    <property type="evidence" value="ECO:0007669"/>
    <property type="project" value="TreeGrafter"/>
</dbReference>
<dbReference type="OrthoDB" id="408373at2759"/>
<dbReference type="SUPFAM" id="SSF53474">
    <property type="entry name" value="alpha/beta-Hydrolases"/>
    <property type="match status" value="1"/>
</dbReference>
<dbReference type="Gene3D" id="3.40.50.1820">
    <property type="entry name" value="alpha/beta hydrolase"/>
    <property type="match status" value="1"/>
</dbReference>
<evidence type="ECO:0000313" key="3">
    <source>
        <dbReference type="Proteomes" id="UP000772434"/>
    </source>
</evidence>